<dbReference type="RefSeq" id="WP_037503453.1">
    <property type="nucleotide sequence ID" value="NZ_JJMU01000070.1"/>
</dbReference>
<dbReference type="Proteomes" id="UP000031802">
    <property type="component" value="Unassembled WGS sequence"/>
</dbReference>
<dbReference type="PATRIC" id="fig|1229276.3.peg.3930"/>
<reference evidence="1 2" key="2">
    <citation type="journal article" date="2015" name="PLoS ONE">
        <title>Whole-Genome Optical Mapping and Finished Genome Sequence of Sphingobacterium deserti sp. nov., a New Species Isolated from the Western Desert of China.</title>
        <authorList>
            <person name="Teng C."/>
            <person name="Zhou Z."/>
            <person name="Molnar I."/>
            <person name="Li X."/>
            <person name="Tang R."/>
            <person name="Chen M."/>
            <person name="Wang L."/>
            <person name="Su S."/>
            <person name="Zhang W."/>
            <person name="Lin M."/>
        </authorList>
    </citation>
    <scope>NUCLEOTIDE SEQUENCE [LARGE SCALE GENOMIC DNA]</scope>
    <source>
        <strain evidence="2">ACCC05744</strain>
    </source>
</reference>
<evidence type="ECO:0000313" key="1">
    <source>
        <dbReference type="EMBL" id="KGE12419.1"/>
    </source>
</evidence>
<name>A0A0B8T4Z5_9SPHI</name>
<sequence>MQWEVDNQNIDVLVTEGDVIEIARWDDYAKIVYIPAKMPKSEALWSIRNLLRQKQQIISASPTRELHVFGKQWPVTSIKKGQKTYMRDGTIFSYIPLNDKTISTANRIKSALLQQIVFAAMDRWEHFYASTVAEIKFRKNDRQPFICNPKTGCITFDSGLHRFKIDQIEYAVYCAVRSFNNLAQADSKVLQRHFPHRKTTEKIFCYEYEAYD</sequence>
<keyword evidence="2" id="KW-1185">Reference proteome</keyword>
<reference evidence="2" key="1">
    <citation type="submission" date="2014-04" db="EMBL/GenBank/DDBJ databases">
        <title>Whole-Genome optical mapping and complete genome sequence of Sphingobacterium deserti sp. nov., a new spaces isolated from desert in the west of China.</title>
        <authorList>
            <person name="Teng C."/>
            <person name="Zhou Z."/>
            <person name="Li X."/>
            <person name="Chen M."/>
            <person name="Lin M."/>
            <person name="Wang L."/>
            <person name="Su S."/>
            <person name="Zhang C."/>
            <person name="Zhang W."/>
        </authorList>
    </citation>
    <scope>NUCLEOTIDE SEQUENCE [LARGE SCALE GENOMIC DNA]</scope>
    <source>
        <strain evidence="2">ACCC05744</strain>
    </source>
</reference>
<accession>A0A0B8T4Z5</accession>
<evidence type="ECO:0000313" key="2">
    <source>
        <dbReference type="Proteomes" id="UP000031802"/>
    </source>
</evidence>
<dbReference type="AlphaFoldDB" id="A0A0B8T4Z5"/>
<proteinExistence type="predicted"/>
<gene>
    <name evidence="1" type="ORF">DI53_3797</name>
</gene>
<organism evidence="1 2">
    <name type="scientific">Sphingobacterium deserti</name>
    <dbReference type="NCBI Taxonomy" id="1229276"/>
    <lineage>
        <taxon>Bacteria</taxon>
        <taxon>Pseudomonadati</taxon>
        <taxon>Bacteroidota</taxon>
        <taxon>Sphingobacteriia</taxon>
        <taxon>Sphingobacteriales</taxon>
        <taxon>Sphingobacteriaceae</taxon>
        <taxon>Sphingobacterium</taxon>
    </lineage>
</organism>
<dbReference type="STRING" id="1229276.DI53_3797"/>
<comment type="caution">
    <text evidence="1">The sequence shown here is derived from an EMBL/GenBank/DDBJ whole genome shotgun (WGS) entry which is preliminary data.</text>
</comment>
<dbReference type="EMBL" id="JJMU01000070">
    <property type="protein sequence ID" value="KGE12419.1"/>
    <property type="molecule type" value="Genomic_DNA"/>
</dbReference>
<protein>
    <submittedName>
        <fullName evidence="1">Uncharacterized protein</fullName>
    </submittedName>
</protein>
<dbReference type="OrthoDB" id="707692at2"/>